<evidence type="ECO:0000313" key="5">
    <source>
        <dbReference type="Proteomes" id="UP000019471"/>
    </source>
</evidence>
<dbReference type="PANTHER" id="PTHR46910:SF25">
    <property type="entry name" value="ABC-TRANSPORTER-REGULATING TRANSCRIPTION FACTOR"/>
    <property type="match status" value="1"/>
</dbReference>
<proteinExistence type="predicted"/>
<dbReference type="OrthoDB" id="39175at2759"/>
<dbReference type="Proteomes" id="UP000019471">
    <property type="component" value="Unassembled WGS sequence"/>
</dbReference>
<dbReference type="InterPro" id="IPR050987">
    <property type="entry name" value="AtrR-like"/>
</dbReference>
<dbReference type="GO" id="GO:0003700">
    <property type="term" value="F:DNA-binding transcription factor activity"/>
    <property type="evidence" value="ECO:0007669"/>
    <property type="project" value="InterPro"/>
</dbReference>
<keyword evidence="5" id="KW-1185">Reference proteome</keyword>
<dbReference type="Pfam" id="PF04082">
    <property type="entry name" value="Fungal_trans"/>
    <property type="match status" value="1"/>
</dbReference>
<evidence type="ECO:0000256" key="2">
    <source>
        <dbReference type="SAM" id="MobiDB-lite"/>
    </source>
</evidence>
<protein>
    <recommendedName>
        <fullName evidence="3">Xylanolytic transcriptional activator regulatory domain-containing protein</fullName>
    </recommendedName>
</protein>
<dbReference type="InterPro" id="IPR007219">
    <property type="entry name" value="XnlR_reg_dom"/>
</dbReference>
<dbReference type="STRING" id="1182543.W9VUM7"/>
<organism evidence="4 5">
    <name type="scientific">Cladophialophora psammophila CBS 110553</name>
    <dbReference type="NCBI Taxonomy" id="1182543"/>
    <lineage>
        <taxon>Eukaryota</taxon>
        <taxon>Fungi</taxon>
        <taxon>Dikarya</taxon>
        <taxon>Ascomycota</taxon>
        <taxon>Pezizomycotina</taxon>
        <taxon>Eurotiomycetes</taxon>
        <taxon>Chaetothyriomycetidae</taxon>
        <taxon>Chaetothyriales</taxon>
        <taxon>Herpotrichiellaceae</taxon>
        <taxon>Cladophialophora</taxon>
    </lineage>
</organism>
<feature type="domain" description="Xylanolytic transcriptional activator regulatory" evidence="3">
    <location>
        <begin position="140"/>
        <end position="214"/>
    </location>
</feature>
<evidence type="ECO:0000259" key="3">
    <source>
        <dbReference type="SMART" id="SM00906"/>
    </source>
</evidence>
<keyword evidence="1" id="KW-0539">Nucleus</keyword>
<dbReference type="GO" id="GO:0006351">
    <property type="term" value="P:DNA-templated transcription"/>
    <property type="evidence" value="ECO:0007669"/>
    <property type="project" value="InterPro"/>
</dbReference>
<dbReference type="CDD" id="cd12148">
    <property type="entry name" value="fungal_TF_MHR"/>
    <property type="match status" value="1"/>
</dbReference>
<dbReference type="AlphaFoldDB" id="W9VUM7"/>
<dbReference type="SMART" id="SM00906">
    <property type="entry name" value="Fungal_trans"/>
    <property type="match status" value="1"/>
</dbReference>
<accession>W9VUM7</accession>
<dbReference type="eggNOG" id="ENOG502QZJZ">
    <property type="taxonomic scope" value="Eukaryota"/>
</dbReference>
<dbReference type="PANTHER" id="PTHR46910">
    <property type="entry name" value="TRANSCRIPTION FACTOR PDR1"/>
    <property type="match status" value="1"/>
</dbReference>
<dbReference type="GO" id="GO:0003677">
    <property type="term" value="F:DNA binding"/>
    <property type="evidence" value="ECO:0007669"/>
    <property type="project" value="InterPro"/>
</dbReference>
<reference evidence="4 5" key="1">
    <citation type="submission" date="2013-03" db="EMBL/GenBank/DDBJ databases">
        <title>The Genome Sequence of Cladophialophora psammophila CBS 110553.</title>
        <authorList>
            <consortium name="The Broad Institute Genomics Platform"/>
            <person name="Cuomo C."/>
            <person name="de Hoog S."/>
            <person name="Gorbushina A."/>
            <person name="Walker B."/>
            <person name="Young S.K."/>
            <person name="Zeng Q."/>
            <person name="Gargeya S."/>
            <person name="Fitzgerald M."/>
            <person name="Haas B."/>
            <person name="Abouelleil A."/>
            <person name="Allen A.W."/>
            <person name="Alvarado L."/>
            <person name="Arachchi H.M."/>
            <person name="Berlin A.M."/>
            <person name="Chapman S.B."/>
            <person name="Gainer-Dewar J."/>
            <person name="Goldberg J."/>
            <person name="Griggs A."/>
            <person name="Gujja S."/>
            <person name="Hansen M."/>
            <person name="Howarth C."/>
            <person name="Imamovic A."/>
            <person name="Ireland A."/>
            <person name="Larimer J."/>
            <person name="McCowan C."/>
            <person name="Murphy C."/>
            <person name="Pearson M."/>
            <person name="Poon T.W."/>
            <person name="Priest M."/>
            <person name="Roberts A."/>
            <person name="Saif S."/>
            <person name="Shea T."/>
            <person name="Sisk P."/>
            <person name="Sykes S."/>
            <person name="Wortman J."/>
            <person name="Nusbaum C."/>
            <person name="Birren B."/>
        </authorList>
    </citation>
    <scope>NUCLEOTIDE SEQUENCE [LARGE SCALE GENOMIC DNA]</scope>
    <source>
        <strain evidence="4 5">CBS 110553</strain>
    </source>
</reference>
<comment type="caution">
    <text evidence="4">The sequence shown here is derived from an EMBL/GenBank/DDBJ whole genome shotgun (WGS) entry which is preliminary data.</text>
</comment>
<dbReference type="EMBL" id="AMGX01000032">
    <property type="protein sequence ID" value="EXJ59422.1"/>
    <property type="molecule type" value="Genomic_DNA"/>
</dbReference>
<dbReference type="RefSeq" id="XP_007751062.1">
    <property type="nucleotide sequence ID" value="XM_007752872.1"/>
</dbReference>
<evidence type="ECO:0000256" key="1">
    <source>
        <dbReference type="ARBA" id="ARBA00023242"/>
    </source>
</evidence>
<sequence length="516" mass="58721">MTRRLKLAKKLPPQRAPEPEPDMAWKYTNAYFEKGYDSAFGIVDRPWFESRLRVHLTNSEYEDDDQSWYALRNMIYASGSRIELSEKSTFSKASQASWPWFENALSVFTDLLFLPTSIVAVQALALMAYYTEGLGNHLLQYNLTAAALRLACSKGLHRQPPSSWKLPDHEISHRSWIFWAVYCLDKHVASRSGRPSTMDDEEINCQIPTSISSSSSANVQACQILIRLHQLCSFVLASVSSARAFRQTPNELMQTVHGLHQKAEALGREIREITHLNVPLDLTRLPSGMSLYTALAIQFTYSGLLFDIHTTLTYPWSCGIINLRRHPAMRDQVEKSYTVVADASREVLLATRHIPLDATCPFLFAYYIPIYAMINLFIHILQAPNLATVHSDLLLMEIGAAHFTRLEIATEFQISTPFAKDIAQMARRFVEHAQLPEFPDNDKSNLIERPLPTDPLDFDQMNIPDLTEAEITGEDGMYPTWFDMNIDADMEMWSSLLPIVEGDGQPPVDFHFSMRH</sequence>
<gene>
    <name evidence="4" type="ORF">A1O5_12303</name>
</gene>
<dbReference type="GeneID" id="19196989"/>
<dbReference type="HOGENOM" id="CLU_016058_2_1_1"/>
<dbReference type="GO" id="GO:0008270">
    <property type="term" value="F:zinc ion binding"/>
    <property type="evidence" value="ECO:0007669"/>
    <property type="project" value="InterPro"/>
</dbReference>
<name>W9VUM7_9EURO</name>
<evidence type="ECO:0000313" key="4">
    <source>
        <dbReference type="EMBL" id="EXJ59422.1"/>
    </source>
</evidence>
<feature type="region of interest" description="Disordered" evidence="2">
    <location>
        <begin position="1"/>
        <end position="21"/>
    </location>
</feature>